<feature type="region of interest" description="Disordered" evidence="1">
    <location>
        <begin position="315"/>
        <end position="358"/>
    </location>
</feature>
<evidence type="ECO:0000313" key="2">
    <source>
        <dbReference type="EMBL" id="GFH15260.1"/>
    </source>
</evidence>
<comment type="caution">
    <text evidence="2">The sequence shown here is derived from an EMBL/GenBank/DDBJ whole genome shotgun (WGS) entry which is preliminary data.</text>
</comment>
<feature type="region of interest" description="Disordered" evidence="1">
    <location>
        <begin position="182"/>
        <end position="241"/>
    </location>
</feature>
<feature type="compositionally biased region" description="Low complexity" evidence="1">
    <location>
        <begin position="196"/>
        <end position="216"/>
    </location>
</feature>
<dbReference type="AlphaFoldDB" id="A0A699Z0E0"/>
<reference evidence="2 3" key="1">
    <citation type="submission" date="2020-02" db="EMBL/GenBank/DDBJ databases">
        <title>Draft genome sequence of Haematococcus lacustris strain NIES-144.</title>
        <authorList>
            <person name="Morimoto D."/>
            <person name="Nakagawa S."/>
            <person name="Yoshida T."/>
            <person name="Sawayama S."/>
        </authorList>
    </citation>
    <scope>NUCLEOTIDE SEQUENCE [LARGE SCALE GENOMIC DNA]</scope>
    <source>
        <strain evidence="2 3">NIES-144</strain>
    </source>
</reference>
<proteinExistence type="predicted"/>
<feature type="compositionally biased region" description="Polar residues" evidence="1">
    <location>
        <begin position="348"/>
        <end position="358"/>
    </location>
</feature>
<sequence length="358" mass="36336">MFSLEADPDEVCWLQSVDNPWAEPAVVSIDLLPPVPATAAGRQVFSAAQKVLAAAPDLARRPHLLGQALADALPCSMTVLLTSLALELYTATEAEPALCLTTPPALQHLHLASDRSLRLYWAALQLGPAGAQHQAASTKGPEEEVGPGSSPLATPATSPLLGPGPAQAAAATPLALAPPLQSLCPLQPEGTHRQAHAASGPSELSSSSLQAHSPGQLAGSARGWGELDGCGGRAGQPGGEEAPGLLAEAGVALGSLTLDSCFLVFWPDLGCSVQDPARPVALVTDSSQAQLREELGCASHQQAALAQAKARRAHRRLQASGQREAGGQPGTALTLAAGGGWEGEELSPCSSDASVGLA</sequence>
<feature type="compositionally biased region" description="Gly residues" evidence="1">
    <location>
        <begin position="226"/>
        <end position="238"/>
    </location>
</feature>
<keyword evidence="3" id="KW-1185">Reference proteome</keyword>
<feature type="compositionally biased region" description="Low complexity" evidence="1">
    <location>
        <begin position="159"/>
        <end position="169"/>
    </location>
</feature>
<evidence type="ECO:0000256" key="1">
    <source>
        <dbReference type="SAM" id="MobiDB-lite"/>
    </source>
</evidence>
<name>A0A699Z0E0_HAELA</name>
<gene>
    <name evidence="2" type="ORF">HaLaN_11455</name>
</gene>
<organism evidence="2 3">
    <name type="scientific">Haematococcus lacustris</name>
    <name type="common">Green alga</name>
    <name type="synonym">Haematococcus pluvialis</name>
    <dbReference type="NCBI Taxonomy" id="44745"/>
    <lineage>
        <taxon>Eukaryota</taxon>
        <taxon>Viridiplantae</taxon>
        <taxon>Chlorophyta</taxon>
        <taxon>core chlorophytes</taxon>
        <taxon>Chlorophyceae</taxon>
        <taxon>CS clade</taxon>
        <taxon>Chlamydomonadales</taxon>
        <taxon>Haematococcaceae</taxon>
        <taxon>Haematococcus</taxon>
    </lineage>
</organism>
<protein>
    <submittedName>
        <fullName evidence="2">Uncharacterized protein</fullName>
    </submittedName>
</protein>
<dbReference type="Proteomes" id="UP000485058">
    <property type="component" value="Unassembled WGS sequence"/>
</dbReference>
<dbReference type="EMBL" id="BLLF01000826">
    <property type="protein sequence ID" value="GFH15260.1"/>
    <property type="molecule type" value="Genomic_DNA"/>
</dbReference>
<accession>A0A699Z0E0</accession>
<evidence type="ECO:0000313" key="3">
    <source>
        <dbReference type="Proteomes" id="UP000485058"/>
    </source>
</evidence>
<feature type="region of interest" description="Disordered" evidence="1">
    <location>
        <begin position="132"/>
        <end position="169"/>
    </location>
</feature>